<sequence>MKRHYFLILLLLILMCLGQGAFAAEISEIRILDGSGRTELTETTTYLTRENLVDFQVDYLGASSIKIGALTKSVTESVYDEATVTFRDYVLKPGLNKLTVQAVGSGGTAKKNITINYVSSFVNETQYVLEIPSTGKISIFDKAVNLTLPKDDFIVDSGGDIIEDQKIKFEVTDLDTDDYPSKFRTPVSNVIDISANDSDGKRLINPGTISIKYSAEVPESSASNITIMYTQGSDWVNIGAVVDAKNRTATAPFQEFGEYAVFNASRFFDDYNWAKPYAEPLWAKGIMQIRQSDGDIVSEDFDEDTQELGLENDCLRADFASMIVKALGLLPVNKPGSDNSRFTDISTSDDEQDIETAAAYGIVEGVSVNRFNPNGSLTRAQAAVIVARVLNLSLTIDETKVATELQKVFTDEDDFNAIPDWARPHVLACVKGKYFNGIPTGDGSEVEFKANQKLNRGEAAKLVYLIMKAKKRI</sequence>
<evidence type="ECO:0000256" key="1">
    <source>
        <dbReference type="ARBA" id="ARBA00022737"/>
    </source>
</evidence>
<dbReference type="Proteomes" id="UP000323521">
    <property type="component" value="Chromosome"/>
</dbReference>
<proteinExistence type="predicted"/>
<dbReference type="EMBL" id="CP017634">
    <property type="protein sequence ID" value="ATW23918.1"/>
    <property type="molecule type" value="Genomic_DNA"/>
</dbReference>
<gene>
    <name evidence="4" type="ORF">DCMF_03100</name>
</gene>
<feature type="domain" description="SLH" evidence="3">
    <location>
        <begin position="337"/>
        <end position="400"/>
    </location>
</feature>
<evidence type="ECO:0000259" key="3">
    <source>
        <dbReference type="PROSITE" id="PS51272"/>
    </source>
</evidence>
<feature type="signal peptide" evidence="2">
    <location>
        <begin position="1"/>
        <end position="23"/>
    </location>
</feature>
<dbReference type="RefSeq" id="WP_148133085.1">
    <property type="nucleotide sequence ID" value="NZ_CP017634.1"/>
</dbReference>
<keyword evidence="2" id="KW-0732">Signal</keyword>
<dbReference type="OrthoDB" id="1805600at2"/>
<evidence type="ECO:0000313" key="4">
    <source>
        <dbReference type="EMBL" id="ATW23918.1"/>
    </source>
</evidence>
<evidence type="ECO:0000256" key="2">
    <source>
        <dbReference type="SAM" id="SignalP"/>
    </source>
</evidence>
<keyword evidence="1" id="KW-0677">Repeat</keyword>
<organism evidence="4 5">
    <name type="scientific">Formimonas warabiya</name>
    <dbReference type="NCBI Taxonomy" id="1761012"/>
    <lineage>
        <taxon>Bacteria</taxon>
        <taxon>Bacillati</taxon>
        <taxon>Bacillota</taxon>
        <taxon>Clostridia</taxon>
        <taxon>Eubacteriales</taxon>
        <taxon>Peptococcaceae</taxon>
        <taxon>Candidatus Formimonas</taxon>
    </lineage>
</organism>
<protein>
    <recommendedName>
        <fullName evidence="3">SLH domain-containing protein</fullName>
    </recommendedName>
</protein>
<keyword evidence="5" id="KW-1185">Reference proteome</keyword>
<dbReference type="PROSITE" id="PS51272">
    <property type="entry name" value="SLH"/>
    <property type="match status" value="3"/>
</dbReference>
<reference evidence="4 5" key="1">
    <citation type="submission" date="2016-10" db="EMBL/GenBank/DDBJ databases">
        <title>Complete Genome Sequence of Peptococcaceae strain DCMF.</title>
        <authorList>
            <person name="Edwards R.J."/>
            <person name="Holland S.I."/>
            <person name="Deshpande N.P."/>
            <person name="Wong Y.K."/>
            <person name="Ertan H."/>
            <person name="Manefield M."/>
            <person name="Russell T.L."/>
            <person name="Lee M.J."/>
        </authorList>
    </citation>
    <scope>NUCLEOTIDE SEQUENCE [LARGE SCALE GENOMIC DNA]</scope>
    <source>
        <strain evidence="4 5">DCMF</strain>
    </source>
</reference>
<feature type="chain" id="PRO_5018031859" description="SLH domain-containing protein" evidence="2">
    <location>
        <begin position="24"/>
        <end position="473"/>
    </location>
</feature>
<dbReference type="Pfam" id="PF00395">
    <property type="entry name" value="SLH"/>
    <property type="match status" value="1"/>
</dbReference>
<feature type="domain" description="SLH" evidence="3">
    <location>
        <begin position="261"/>
        <end position="335"/>
    </location>
</feature>
<evidence type="ECO:0000313" key="5">
    <source>
        <dbReference type="Proteomes" id="UP000323521"/>
    </source>
</evidence>
<accession>A0A3G1KN84</accession>
<dbReference type="KEGG" id="fwa:DCMF_03100"/>
<dbReference type="InterPro" id="IPR001119">
    <property type="entry name" value="SLH_dom"/>
</dbReference>
<feature type="domain" description="SLH" evidence="3">
    <location>
        <begin position="409"/>
        <end position="473"/>
    </location>
</feature>
<name>A0A3G1KN84_FORW1</name>
<dbReference type="AlphaFoldDB" id="A0A3G1KN84"/>